<gene>
    <name evidence="1" type="ORF">UFOVP237_40</name>
</gene>
<reference evidence="1" key="1">
    <citation type="submission" date="2020-05" db="EMBL/GenBank/DDBJ databases">
        <authorList>
            <person name="Chiriac C."/>
            <person name="Salcher M."/>
            <person name="Ghai R."/>
            <person name="Kavagutti S V."/>
        </authorList>
    </citation>
    <scope>NUCLEOTIDE SEQUENCE</scope>
</reference>
<sequence>MTDDILNSPITYLVKISRSRTETAIIPVVAMDAREAENIARSKIGENCHSWRPSGSEEIMHGIVGTRGIATESQTLDYRRSLKDAK</sequence>
<evidence type="ECO:0000313" key="1">
    <source>
        <dbReference type="EMBL" id="CAB5219951.1"/>
    </source>
</evidence>
<proteinExistence type="predicted"/>
<name>A0A6J7WPH5_9CAUD</name>
<accession>A0A6J7WPH5</accession>
<protein>
    <submittedName>
        <fullName evidence="1">Uncharacterized protein</fullName>
    </submittedName>
</protein>
<organism evidence="1">
    <name type="scientific">uncultured Caudovirales phage</name>
    <dbReference type="NCBI Taxonomy" id="2100421"/>
    <lineage>
        <taxon>Viruses</taxon>
        <taxon>Duplodnaviria</taxon>
        <taxon>Heunggongvirae</taxon>
        <taxon>Uroviricota</taxon>
        <taxon>Caudoviricetes</taxon>
        <taxon>Peduoviridae</taxon>
        <taxon>Maltschvirus</taxon>
        <taxon>Maltschvirus maltsch</taxon>
    </lineage>
</organism>
<dbReference type="EMBL" id="LR798277">
    <property type="protein sequence ID" value="CAB5219951.1"/>
    <property type="molecule type" value="Genomic_DNA"/>
</dbReference>